<evidence type="ECO:0000313" key="6">
    <source>
        <dbReference type="EMBL" id="ARQ98962.1"/>
    </source>
</evidence>
<keyword evidence="2" id="KW-0547">Nucleotide-binding</keyword>
<dbReference type="AlphaFoldDB" id="A0A1X9SRW7"/>
<evidence type="ECO:0000256" key="5">
    <source>
        <dbReference type="ARBA" id="ARBA00023136"/>
    </source>
</evidence>
<dbReference type="Proteomes" id="UP000194309">
    <property type="component" value="Chromosome"/>
</dbReference>
<sequence length="802" mass="90724">MKEIKLSYDAYRMEASCADGSMKDFFAPKFGKIPLDKWCNDFLIEVVKNENSNVCVELSALERDCETMEDAVEAYNEQNSDGFKITFKANIQKSIATNSNVSQKLKKLNDIYSRVKEDSCPFEELKNNANIDRNFQKAQDQEYEIAVVATMSSGKSTLINAMLGRELLPARNEATTATIAKIYNTNIDHYSATSYDADMNLLDSKDPLGLDDMNILNNNPNTAYINIKGKISGISTDGLNLILSDTPGPNNSRTKEHEKHTYKLIKDADYKPMVLYILNATQLEIQDDRNLLKDISEAMRSGGREGSDRFIFVLNKADEFDPEKGETIAKKIEDTKKYLEKEGIKDPKIFPCASRLAKLIRQDLNGETLSSKEKSSLRGDVALFVDEPNYHFSDFAPLSDSARAKINEQLKAAKEHNSEKEEALIYTGIPAVEAAISEHLEKYALPKKITEILHSFSTIVKNLEIEAKELSRLNSSKSKIEKTRKAINEINAQLSNGKKSDELKARIDALSVSDDVKRDLEKLTGKKTREFLDILTRKYKGNLPTNEAKIKIGILKNEIEEFGNKFAIDIEMLLNTKIGDEAGKYVDEYNRYVVDLVGSAFKHDVNPAAILGSLVTISFEADSSDYEETITEEVGTHIETRTRTVYQTKTKKVKKAQGGFFGGLMRGFGSIFGNDDWGYDEDYEEYEVPVNEEYDVEVTDYEKRKYVDLGRLAMDKGQEYFEKVTQHAQKLALEQSIEEERKLKNNFKEAFDAVNIAIQKKMDDLDAKLGSEKELEKAIEESNKKLVWLNNFETDIKKALVS</sequence>
<dbReference type="SUPFAM" id="SSF52540">
    <property type="entry name" value="P-loop containing nucleoside triphosphate hydrolases"/>
    <property type="match status" value="1"/>
</dbReference>
<dbReference type="Pfam" id="PF00350">
    <property type="entry name" value="Dynamin_N"/>
    <property type="match status" value="1"/>
</dbReference>
<protein>
    <submittedName>
        <fullName evidence="6">Dynamin family protein</fullName>
    </submittedName>
</protein>
<dbReference type="InterPro" id="IPR027417">
    <property type="entry name" value="P-loop_NTPase"/>
</dbReference>
<dbReference type="Gene3D" id="3.40.50.300">
    <property type="entry name" value="P-loop containing nucleotide triphosphate hydrolases"/>
    <property type="match status" value="1"/>
</dbReference>
<name>A0A1X9SRW7_9BACT</name>
<dbReference type="EMBL" id="CP018788">
    <property type="protein sequence ID" value="ARQ98962.1"/>
    <property type="molecule type" value="Genomic_DNA"/>
</dbReference>
<keyword evidence="4" id="KW-0342">GTP-binding</keyword>
<dbReference type="InterPro" id="IPR027094">
    <property type="entry name" value="Mitofusin_fam"/>
</dbReference>
<evidence type="ECO:0000256" key="4">
    <source>
        <dbReference type="ARBA" id="ARBA00023134"/>
    </source>
</evidence>
<dbReference type="InterPro" id="IPR045063">
    <property type="entry name" value="Dynamin_N"/>
</dbReference>
<accession>A0A381D8M1</accession>
<dbReference type="GO" id="GO:0005525">
    <property type="term" value="F:GTP binding"/>
    <property type="evidence" value="ECO:0007669"/>
    <property type="project" value="UniProtKB-KW"/>
</dbReference>
<dbReference type="PANTHER" id="PTHR10465">
    <property type="entry name" value="TRANSMEMBRANE GTPASE FZO1"/>
    <property type="match status" value="1"/>
</dbReference>
<dbReference type="KEGG" id="cdev:CIGN_0667"/>
<evidence type="ECO:0000256" key="2">
    <source>
        <dbReference type="ARBA" id="ARBA00022741"/>
    </source>
</evidence>
<dbReference type="OrthoDB" id="5409226at2"/>
<keyword evidence="5" id="KW-0472">Membrane</keyword>
<dbReference type="GO" id="GO:0016020">
    <property type="term" value="C:membrane"/>
    <property type="evidence" value="ECO:0007669"/>
    <property type="project" value="UniProtKB-SubCell"/>
</dbReference>
<reference evidence="6 7" key="1">
    <citation type="journal article" date="2017" name="Genome Biol. Evol.">
        <title>Comparative Genomic Analysis Identifies a Campylobacter Clade Deficient in Selenium Metabolism.</title>
        <authorList>
            <person name="Miller W.G."/>
            <person name="Yee E."/>
            <person name="Lopes B.S."/>
            <person name="Chapman M.H."/>
            <person name="Huynh S."/>
            <person name="Bono J.L."/>
            <person name="Parker C.T."/>
            <person name="Strachan N.J.C."/>
            <person name="Forbes K.J."/>
        </authorList>
    </citation>
    <scope>NUCLEOTIDE SEQUENCE [LARGE SCALE GENOMIC DNA]</scope>
    <source>
        <strain evidence="6 7">NCTC 13003</strain>
    </source>
</reference>
<gene>
    <name evidence="6" type="ORF">CIGN_0667</name>
</gene>
<dbReference type="STRING" id="1660064.CIGN_0667"/>
<comment type="subcellular location">
    <subcellularLocation>
        <location evidence="1">Membrane</location>
    </subcellularLocation>
</comment>
<proteinExistence type="predicted"/>
<evidence type="ECO:0000256" key="1">
    <source>
        <dbReference type="ARBA" id="ARBA00004370"/>
    </source>
</evidence>
<accession>A0A1X9SRW7</accession>
<keyword evidence="3" id="KW-0378">Hydrolase</keyword>
<dbReference type="GO" id="GO:0008053">
    <property type="term" value="P:mitochondrial fusion"/>
    <property type="evidence" value="ECO:0007669"/>
    <property type="project" value="TreeGrafter"/>
</dbReference>
<keyword evidence="7" id="KW-1185">Reference proteome</keyword>
<evidence type="ECO:0000313" key="7">
    <source>
        <dbReference type="Proteomes" id="UP000194309"/>
    </source>
</evidence>
<organism evidence="6 7">
    <name type="scientific">Campylobacter devanensis</name>
    <dbReference type="NCBI Taxonomy" id="3161138"/>
    <lineage>
        <taxon>Bacteria</taxon>
        <taxon>Pseudomonadati</taxon>
        <taxon>Campylobacterota</taxon>
        <taxon>Epsilonproteobacteria</taxon>
        <taxon>Campylobacterales</taxon>
        <taxon>Campylobacteraceae</taxon>
        <taxon>Campylobacter</taxon>
    </lineage>
</organism>
<dbReference type="GO" id="GO:0003924">
    <property type="term" value="F:GTPase activity"/>
    <property type="evidence" value="ECO:0007669"/>
    <property type="project" value="InterPro"/>
</dbReference>
<dbReference type="PANTHER" id="PTHR10465:SF0">
    <property type="entry name" value="SARCALUMENIN"/>
    <property type="match status" value="1"/>
</dbReference>
<evidence type="ECO:0000256" key="3">
    <source>
        <dbReference type="ARBA" id="ARBA00022801"/>
    </source>
</evidence>